<protein>
    <submittedName>
        <fullName evidence="2">Uncharacterized protein</fullName>
    </submittedName>
</protein>
<comment type="caution">
    <text evidence="2">The sequence shown here is derived from an EMBL/GenBank/DDBJ whole genome shotgun (WGS) entry which is preliminary data.</text>
</comment>
<dbReference type="EMBL" id="SODD01000007">
    <property type="protein sequence ID" value="TDW24929.1"/>
    <property type="molecule type" value="Genomic_DNA"/>
</dbReference>
<dbReference type="Proteomes" id="UP000294743">
    <property type="component" value="Unassembled WGS sequence"/>
</dbReference>
<feature type="transmembrane region" description="Helical" evidence="1">
    <location>
        <begin position="101"/>
        <end position="122"/>
    </location>
</feature>
<proteinExistence type="predicted"/>
<accession>A0A4R8A2Y0</accession>
<keyword evidence="1" id="KW-1133">Transmembrane helix</keyword>
<sequence length="318" mass="36240">MLNEIAKKYMDQYGCRFKGSQKRKFREAISHDFEQLGYKVETDTQRVKLSRVNNLYVGSIKQAKYVFVIPYNTPPKVFWFKNRIYPQDGYKQMRRMFFPRFVPMIAGYLVLLALLYIIPAFLPASIATYFFIFVLLYLAALVVFIVRGVPNKKNYVNNSASIAIALDMAEQLSPSQRKEVMFAFTDSNQVHLSNGNVAFQKYLVANNKASASMIMLFCIGRGSQISYQVGRGLKNEARDMQKAYKGTTPIEIVQMGDDRKAEGILRDFSKAMMISTGDNEDGSLMVEGCATGKDHSVNMEMVERISESLVAFIQKNRK</sequence>
<keyword evidence="1" id="KW-0812">Transmembrane</keyword>
<evidence type="ECO:0000256" key="1">
    <source>
        <dbReference type="SAM" id="Phobius"/>
    </source>
</evidence>
<evidence type="ECO:0000313" key="3">
    <source>
        <dbReference type="Proteomes" id="UP000294743"/>
    </source>
</evidence>
<evidence type="ECO:0000313" key="2">
    <source>
        <dbReference type="EMBL" id="TDW24929.1"/>
    </source>
</evidence>
<dbReference type="AlphaFoldDB" id="A0A4R8A2Y0"/>
<keyword evidence="3" id="KW-1185">Reference proteome</keyword>
<keyword evidence="1" id="KW-0472">Membrane</keyword>
<dbReference type="OrthoDB" id="1649529at2"/>
<gene>
    <name evidence="2" type="ORF">EDD63_10785</name>
</gene>
<name>A0A4R8A2Y0_9FIRM</name>
<organism evidence="2 3">
    <name type="scientific">Breznakia blatticola</name>
    <dbReference type="NCBI Taxonomy" id="1754012"/>
    <lineage>
        <taxon>Bacteria</taxon>
        <taxon>Bacillati</taxon>
        <taxon>Bacillota</taxon>
        <taxon>Erysipelotrichia</taxon>
        <taxon>Erysipelotrichales</taxon>
        <taxon>Erysipelotrichaceae</taxon>
        <taxon>Breznakia</taxon>
    </lineage>
</organism>
<feature type="transmembrane region" description="Helical" evidence="1">
    <location>
        <begin position="128"/>
        <end position="146"/>
    </location>
</feature>
<reference evidence="2 3" key="1">
    <citation type="submission" date="2019-03" db="EMBL/GenBank/DDBJ databases">
        <title>Genomic Encyclopedia of Type Strains, Phase IV (KMG-IV): sequencing the most valuable type-strain genomes for metagenomic binning, comparative biology and taxonomic classification.</title>
        <authorList>
            <person name="Goeker M."/>
        </authorList>
    </citation>
    <scope>NUCLEOTIDE SEQUENCE [LARGE SCALE GENOMIC DNA]</scope>
    <source>
        <strain evidence="2 3">DSM 28867</strain>
    </source>
</reference>
<dbReference type="RefSeq" id="WP_134168541.1">
    <property type="nucleotide sequence ID" value="NZ_SODD01000007.1"/>
</dbReference>